<feature type="transmembrane region" description="Helical" evidence="2">
    <location>
        <begin position="7"/>
        <end position="29"/>
    </location>
</feature>
<evidence type="ECO:0000256" key="2">
    <source>
        <dbReference type="SAM" id="Phobius"/>
    </source>
</evidence>
<dbReference type="RefSeq" id="WP_077427852.1">
    <property type="nucleotide sequence ID" value="NZ_MQAD01000001.1"/>
</dbReference>
<evidence type="ECO:0008006" key="5">
    <source>
        <dbReference type="Google" id="ProtNLM"/>
    </source>
</evidence>
<feature type="transmembrane region" description="Helical" evidence="2">
    <location>
        <begin position="152"/>
        <end position="172"/>
    </location>
</feature>
<feature type="compositionally biased region" description="Basic and acidic residues" evidence="1">
    <location>
        <begin position="43"/>
        <end position="67"/>
    </location>
</feature>
<evidence type="ECO:0000256" key="1">
    <source>
        <dbReference type="SAM" id="MobiDB-lite"/>
    </source>
</evidence>
<dbReference type="EMBL" id="MQAD01000001">
    <property type="protein sequence ID" value="OOE06388.1"/>
    <property type="molecule type" value="Genomic_DNA"/>
</dbReference>
<feature type="region of interest" description="Disordered" evidence="1">
    <location>
        <begin position="40"/>
        <end position="68"/>
    </location>
</feature>
<dbReference type="InterPro" id="IPR005625">
    <property type="entry name" value="PepSY-ass_TM"/>
</dbReference>
<protein>
    <recommendedName>
        <fullName evidence="5">PepSY domain-containing protein</fullName>
    </recommendedName>
</protein>
<evidence type="ECO:0000313" key="4">
    <source>
        <dbReference type="Proteomes" id="UP000188458"/>
    </source>
</evidence>
<name>A0A1V3FXI7_9BACL</name>
<sequence length="185" mass="19874">MKKTRNLHLWIGLICSVFLLLEAVTGLLLTERWLMGMGGHSHGSHEHAHGDGGGHSHGSHEHAHGDGGGHSQLNMIDAVKKASESGAFSMDEVGVVMNHGMYMVRLNDKDGTLVTIAPDGTVVKKEVNKFASFVRAIHVGNLGVWNRLMIDVAAISIIILTGTGIYLSAKILRAQAKTKQRKAVA</sequence>
<keyword evidence="2" id="KW-1133">Transmembrane helix</keyword>
<keyword evidence="2" id="KW-0472">Membrane</keyword>
<organism evidence="3 4">
    <name type="scientific">Anoxybacillus kestanbolensis</name>
    <dbReference type="NCBI Taxonomy" id="227476"/>
    <lineage>
        <taxon>Bacteria</taxon>
        <taxon>Bacillati</taxon>
        <taxon>Bacillota</taxon>
        <taxon>Bacilli</taxon>
        <taxon>Bacillales</taxon>
        <taxon>Anoxybacillaceae</taxon>
        <taxon>Anoxybacillus</taxon>
    </lineage>
</organism>
<gene>
    <name evidence="3" type="ORF">BO219_00970</name>
</gene>
<comment type="caution">
    <text evidence="3">The sequence shown here is derived from an EMBL/GenBank/DDBJ whole genome shotgun (WGS) entry which is preliminary data.</text>
</comment>
<dbReference type="Pfam" id="PF03929">
    <property type="entry name" value="PepSY_TM"/>
    <property type="match status" value="1"/>
</dbReference>
<reference evidence="4" key="1">
    <citation type="submission" date="2016-11" db="EMBL/GenBank/DDBJ databases">
        <title>Draft genome sequence of Anoxybacillus sp. strain 103 isolated from the Qarvajar hot spring in Nagorno-Karabach.</title>
        <authorList>
            <person name="Hovhannisyan P."/>
            <person name="Panosyan H."/>
            <person name="Birkeland N.-K."/>
        </authorList>
    </citation>
    <scope>NUCLEOTIDE SEQUENCE [LARGE SCALE GENOMIC DNA]</scope>
    <source>
        <strain evidence="4">103</strain>
    </source>
</reference>
<evidence type="ECO:0000313" key="3">
    <source>
        <dbReference type="EMBL" id="OOE06388.1"/>
    </source>
</evidence>
<dbReference type="Proteomes" id="UP000188458">
    <property type="component" value="Unassembled WGS sequence"/>
</dbReference>
<keyword evidence="2" id="KW-0812">Transmembrane</keyword>
<accession>A0A1V3FXI7</accession>
<proteinExistence type="predicted"/>
<dbReference type="AlphaFoldDB" id="A0A1V3FXI7"/>
<keyword evidence="4" id="KW-1185">Reference proteome</keyword>